<keyword evidence="8" id="KW-1185">Reference proteome</keyword>
<dbReference type="InterPro" id="IPR006195">
    <property type="entry name" value="aa-tRNA-synth_II"/>
</dbReference>
<gene>
    <name evidence="7" type="ORF">EBB54_12160</name>
</gene>
<keyword evidence="5" id="KW-0030">Aminoacyl-tRNA synthetase</keyword>
<accession>A0A426DH51</accession>
<keyword evidence="4" id="KW-0648">Protein biosynthesis</keyword>
<evidence type="ECO:0000313" key="8">
    <source>
        <dbReference type="Proteomes" id="UP000274920"/>
    </source>
</evidence>
<evidence type="ECO:0000256" key="2">
    <source>
        <dbReference type="ARBA" id="ARBA00022741"/>
    </source>
</evidence>
<dbReference type="GO" id="GO:0004812">
    <property type="term" value="F:aminoacyl-tRNA ligase activity"/>
    <property type="evidence" value="ECO:0007669"/>
    <property type="project" value="UniProtKB-KW"/>
</dbReference>
<dbReference type="Gene3D" id="3.30.930.10">
    <property type="entry name" value="Bira Bifunctional Protein, Domain 2"/>
    <property type="match status" value="1"/>
</dbReference>
<dbReference type="EMBL" id="RHJS01000002">
    <property type="protein sequence ID" value="RRK32041.1"/>
    <property type="molecule type" value="Genomic_DNA"/>
</dbReference>
<dbReference type="Pfam" id="PF00152">
    <property type="entry name" value="tRNA-synt_2"/>
    <property type="match status" value="1"/>
</dbReference>
<dbReference type="PROSITE" id="PS50862">
    <property type="entry name" value="AA_TRNA_LIGASE_II"/>
    <property type="match status" value="1"/>
</dbReference>
<proteinExistence type="predicted"/>
<evidence type="ECO:0000256" key="4">
    <source>
        <dbReference type="ARBA" id="ARBA00022917"/>
    </source>
</evidence>
<dbReference type="GO" id="GO:0016740">
    <property type="term" value="F:transferase activity"/>
    <property type="evidence" value="ECO:0007669"/>
    <property type="project" value="UniProtKB-ARBA"/>
</dbReference>
<name>A0A426DH51_9FIRM</name>
<keyword evidence="1" id="KW-0436">Ligase</keyword>
<reference evidence="7" key="1">
    <citation type="submission" date="2018-10" db="EMBL/GenBank/DDBJ databases">
        <title>Schaedlerella arabinophila gen. nov. sp. nov., isolated from the mouse intestinal tract and comparative analysis with the genome of the closely related altered Schaedler flora strain ASF502.</title>
        <authorList>
            <person name="Miyake S."/>
            <person name="Soh M."/>
            <person name="Seedorf H."/>
        </authorList>
    </citation>
    <scope>NUCLEOTIDE SEQUENCE [LARGE SCALE GENOMIC DNA]</scope>
    <source>
        <strain evidence="7">DSM 106076</strain>
    </source>
</reference>
<dbReference type="GO" id="GO:0005524">
    <property type="term" value="F:ATP binding"/>
    <property type="evidence" value="ECO:0007669"/>
    <property type="project" value="UniProtKB-KW"/>
</dbReference>
<dbReference type="GO" id="GO:0140096">
    <property type="term" value="F:catalytic activity, acting on a protein"/>
    <property type="evidence" value="ECO:0007669"/>
    <property type="project" value="UniProtKB-ARBA"/>
</dbReference>
<sequence>MEKGKDDMIKDNWKERYANQVNESVSSEFFTLVKLHNEIAKATFMFFADKGMQYVPVPATTGAASSPMEPGSDSEPVVIQVKNRSTKLTDSAQFHLEYTCRSSKVGSFFYGHSFRDEEPDDRHLAQFNHAEAEIVGTLEDVKRLVEQYVKYITKFIWRNLKDDLNDIPGIENRVHSLLSKEFVFQSISYKEACKTLEGYSNALKRCESGSFRISPKGEKILMEKLGEFIWIECWDRMAVPFYQAFNPQSGFALNADLLFGIGEVVGAGQRHFEANSLLCALDEHGLSVDDYKWYVDMKRQYPLQTSGFGMGVERYLMWLLNIQDIRSVEVFTRNRFQIGEI</sequence>
<evidence type="ECO:0000256" key="3">
    <source>
        <dbReference type="ARBA" id="ARBA00022840"/>
    </source>
</evidence>
<dbReference type="PANTHER" id="PTHR22594:SF34">
    <property type="entry name" value="ASPARAGINE--TRNA LIGASE, MITOCHONDRIAL-RELATED"/>
    <property type="match status" value="1"/>
</dbReference>
<evidence type="ECO:0000256" key="5">
    <source>
        <dbReference type="ARBA" id="ARBA00023146"/>
    </source>
</evidence>
<evidence type="ECO:0000259" key="6">
    <source>
        <dbReference type="PROSITE" id="PS50862"/>
    </source>
</evidence>
<comment type="caution">
    <text evidence="7">The sequence shown here is derived from an EMBL/GenBank/DDBJ whole genome shotgun (WGS) entry which is preliminary data.</text>
</comment>
<dbReference type="PANTHER" id="PTHR22594">
    <property type="entry name" value="ASPARTYL/LYSYL-TRNA SYNTHETASE"/>
    <property type="match status" value="1"/>
</dbReference>
<keyword evidence="3" id="KW-0067">ATP-binding</keyword>
<dbReference type="InterPro" id="IPR004364">
    <property type="entry name" value="Aa-tRNA-synt_II"/>
</dbReference>
<evidence type="ECO:0000256" key="1">
    <source>
        <dbReference type="ARBA" id="ARBA00022598"/>
    </source>
</evidence>
<dbReference type="GO" id="GO:0006421">
    <property type="term" value="P:asparaginyl-tRNA aminoacylation"/>
    <property type="evidence" value="ECO:0007669"/>
    <property type="project" value="TreeGrafter"/>
</dbReference>
<dbReference type="Proteomes" id="UP000274920">
    <property type="component" value="Unassembled WGS sequence"/>
</dbReference>
<dbReference type="SUPFAM" id="SSF55681">
    <property type="entry name" value="Class II aaRS and biotin synthetases"/>
    <property type="match status" value="1"/>
</dbReference>
<feature type="domain" description="Aminoacyl-transfer RNA synthetases class-II family profile" evidence="6">
    <location>
        <begin position="110"/>
        <end position="321"/>
    </location>
</feature>
<protein>
    <submittedName>
        <fullName evidence="7">Asparaginase</fullName>
    </submittedName>
</protein>
<keyword evidence="2" id="KW-0547">Nucleotide-binding</keyword>
<evidence type="ECO:0000313" key="7">
    <source>
        <dbReference type="EMBL" id="RRK32041.1"/>
    </source>
</evidence>
<dbReference type="InterPro" id="IPR045864">
    <property type="entry name" value="aa-tRNA-synth_II/BPL/LPL"/>
</dbReference>
<organism evidence="7 8">
    <name type="scientific">Schaedlerella arabinosiphila</name>
    <dbReference type="NCBI Taxonomy" id="2044587"/>
    <lineage>
        <taxon>Bacteria</taxon>
        <taxon>Bacillati</taxon>
        <taxon>Bacillota</taxon>
        <taxon>Clostridia</taxon>
        <taxon>Lachnospirales</taxon>
        <taxon>Lachnospiraceae</taxon>
        <taxon>Schaedlerella</taxon>
    </lineage>
</organism>
<dbReference type="AlphaFoldDB" id="A0A426DH51"/>